<protein>
    <submittedName>
        <fullName evidence="2">Damage-inducible protein DinB</fullName>
    </submittedName>
</protein>
<reference evidence="2 3" key="1">
    <citation type="submission" date="2023-04" db="EMBL/GenBank/DDBJ databases">
        <title>Forest soil microbial communities from Buena Vista Peninsula, Colon Province, Panama.</title>
        <authorList>
            <person name="Bouskill N."/>
        </authorList>
    </citation>
    <scope>NUCLEOTIDE SEQUENCE [LARGE SCALE GENOMIC DNA]</scope>
    <source>
        <strain evidence="2 3">GGS1</strain>
    </source>
</reference>
<sequence>MTTGDESGTVTGDTTAADMSSADTSSADTTTTGMPYAGGEKETLRASLDQHRDAVLWKLEGMDDEGLRRPMTPSGTTLLGLVKHLGSVEYGWFVQTFGREVEPLWFDPYSDEDMRADQGETTRQITEFYGRARTAADLVIAELSLDDLGRPPWRKHSVSLRWTLVHMIEETARHAGHMDIVRELLDGAAGDHRRD</sequence>
<feature type="region of interest" description="Disordered" evidence="1">
    <location>
        <begin position="1"/>
        <end position="36"/>
    </location>
</feature>
<dbReference type="EMBL" id="JARXVH010000015">
    <property type="protein sequence ID" value="MDH6220209.1"/>
    <property type="molecule type" value="Genomic_DNA"/>
</dbReference>
<gene>
    <name evidence="2" type="ORF">M2283_007549</name>
</gene>
<keyword evidence="3" id="KW-1185">Reference proteome</keyword>
<evidence type="ECO:0000256" key="1">
    <source>
        <dbReference type="SAM" id="MobiDB-lite"/>
    </source>
</evidence>
<feature type="compositionally biased region" description="Polar residues" evidence="1">
    <location>
        <begin position="1"/>
        <end position="10"/>
    </location>
</feature>
<dbReference type="Pfam" id="PF04978">
    <property type="entry name" value="MST"/>
    <property type="match status" value="1"/>
</dbReference>
<dbReference type="Proteomes" id="UP001160499">
    <property type="component" value="Unassembled WGS sequence"/>
</dbReference>
<accession>A0ABT6LV70</accession>
<evidence type="ECO:0000313" key="2">
    <source>
        <dbReference type="EMBL" id="MDH6220209.1"/>
    </source>
</evidence>
<dbReference type="InterPro" id="IPR034660">
    <property type="entry name" value="DinB/YfiT-like"/>
</dbReference>
<name>A0ABT6LV70_9ACTN</name>
<organism evidence="2 3">
    <name type="scientific">Streptomyces pseudovenezuelae</name>
    <dbReference type="NCBI Taxonomy" id="67350"/>
    <lineage>
        <taxon>Bacteria</taxon>
        <taxon>Bacillati</taxon>
        <taxon>Actinomycetota</taxon>
        <taxon>Actinomycetes</taxon>
        <taxon>Kitasatosporales</taxon>
        <taxon>Streptomycetaceae</taxon>
        <taxon>Streptomyces</taxon>
        <taxon>Streptomyces aurantiacus group</taxon>
    </lineage>
</organism>
<dbReference type="InterPro" id="IPR007061">
    <property type="entry name" value="MST-like"/>
</dbReference>
<dbReference type="SUPFAM" id="SSF109854">
    <property type="entry name" value="DinB/YfiT-like putative metalloenzymes"/>
    <property type="match status" value="1"/>
</dbReference>
<proteinExistence type="predicted"/>
<dbReference type="Gene3D" id="1.20.120.450">
    <property type="entry name" value="dinb family like domain"/>
    <property type="match status" value="1"/>
</dbReference>
<feature type="compositionally biased region" description="Low complexity" evidence="1">
    <location>
        <begin position="11"/>
        <end position="34"/>
    </location>
</feature>
<evidence type="ECO:0000313" key="3">
    <source>
        <dbReference type="Proteomes" id="UP001160499"/>
    </source>
</evidence>
<comment type="caution">
    <text evidence="2">The sequence shown here is derived from an EMBL/GenBank/DDBJ whole genome shotgun (WGS) entry which is preliminary data.</text>
</comment>